<gene>
    <name evidence="1" type="ORF">LHA26_01790</name>
</gene>
<dbReference type="RefSeq" id="WP_252167047.1">
    <property type="nucleotide sequence ID" value="NZ_CP084930.1"/>
</dbReference>
<evidence type="ECO:0000313" key="1">
    <source>
        <dbReference type="EMBL" id="USI73236.1"/>
    </source>
</evidence>
<dbReference type="EMBL" id="CP084930">
    <property type="protein sequence ID" value="USI73236.1"/>
    <property type="molecule type" value="Genomic_DNA"/>
</dbReference>
<sequence>MQHDLALRAAARAIYDTCYPSEEWAPVPFDEAERHGTIHYRQAVAAAQAAKLRLAPPRADQLALF</sequence>
<organism evidence="1 2">
    <name type="scientific">Sphingomonas morindae</name>
    <dbReference type="NCBI Taxonomy" id="1541170"/>
    <lineage>
        <taxon>Bacteria</taxon>
        <taxon>Pseudomonadati</taxon>
        <taxon>Pseudomonadota</taxon>
        <taxon>Alphaproteobacteria</taxon>
        <taxon>Sphingomonadales</taxon>
        <taxon>Sphingomonadaceae</taxon>
        <taxon>Sphingomonas</taxon>
    </lineage>
</organism>
<protein>
    <submittedName>
        <fullName evidence="1">Uncharacterized protein</fullName>
    </submittedName>
</protein>
<proteinExistence type="predicted"/>
<keyword evidence="2" id="KW-1185">Reference proteome</keyword>
<evidence type="ECO:0000313" key="2">
    <source>
        <dbReference type="Proteomes" id="UP001056937"/>
    </source>
</evidence>
<dbReference type="Proteomes" id="UP001056937">
    <property type="component" value="Chromosome 1"/>
</dbReference>
<accession>A0ABY4X960</accession>
<name>A0ABY4X960_9SPHN</name>
<reference evidence="1" key="1">
    <citation type="journal article" date="2022" name="Toxins">
        <title>Genomic Analysis of Sphingopyxis sp. USTB-05 for Biodegrading Cyanobacterial Hepatotoxins.</title>
        <authorList>
            <person name="Liu C."/>
            <person name="Xu Q."/>
            <person name="Zhao Z."/>
            <person name="Zhang H."/>
            <person name="Liu X."/>
            <person name="Yin C."/>
            <person name="Liu Y."/>
            <person name="Yan H."/>
        </authorList>
    </citation>
    <scope>NUCLEOTIDE SEQUENCE</scope>
    <source>
        <strain evidence="1">NBD5</strain>
    </source>
</reference>